<dbReference type="GO" id="GO:0016491">
    <property type="term" value="F:oxidoreductase activity"/>
    <property type="evidence" value="ECO:0007669"/>
    <property type="project" value="UniProtKB-KW"/>
</dbReference>
<feature type="domain" description="Aminomethyltransferase C-terminal" evidence="6">
    <location>
        <begin position="721"/>
        <end position="800"/>
    </location>
</feature>
<dbReference type="Pfam" id="PF16350">
    <property type="entry name" value="FAO_M"/>
    <property type="match status" value="1"/>
</dbReference>
<comment type="similarity">
    <text evidence="1">Belongs to the GcvT family.</text>
</comment>
<dbReference type="PANTHER" id="PTHR43757:SF2">
    <property type="entry name" value="AMINOMETHYLTRANSFERASE, MITOCHONDRIAL"/>
    <property type="match status" value="1"/>
</dbReference>
<keyword evidence="2" id="KW-0032">Aminotransferase</keyword>
<dbReference type="Gene3D" id="3.50.50.60">
    <property type="entry name" value="FAD/NAD(P)-binding domain"/>
    <property type="match status" value="1"/>
</dbReference>
<evidence type="ECO:0000313" key="9">
    <source>
        <dbReference type="Proteomes" id="UP000245506"/>
    </source>
</evidence>
<dbReference type="AlphaFoldDB" id="A0A317CJT8"/>
<dbReference type="Gene3D" id="3.30.1360.120">
    <property type="entry name" value="Probable tRNA modification gtpase trme, domain 1"/>
    <property type="match status" value="1"/>
</dbReference>
<reference evidence="8 9" key="1">
    <citation type="submission" date="2018-05" db="EMBL/GenBank/DDBJ databases">
        <title>Leucothrix arctica sp. nov., isolated from Arctic seawater.</title>
        <authorList>
            <person name="Choi A."/>
            <person name="Baek K."/>
        </authorList>
    </citation>
    <scope>NUCLEOTIDE SEQUENCE [LARGE SCALE GENOMIC DNA]</scope>
    <source>
        <strain evidence="8 9">IMCC9719</strain>
    </source>
</reference>
<dbReference type="InterPro" id="IPR036188">
    <property type="entry name" value="FAD/NAD-bd_sf"/>
</dbReference>
<evidence type="ECO:0000256" key="3">
    <source>
        <dbReference type="ARBA" id="ARBA00023002"/>
    </source>
</evidence>
<protein>
    <submittedName>
        <fullName evidence="8">FAD-dependent oxidoreductase</fullName>
    </submittedName>
</protein>
<dbReference type="InterPro" id="IPR006222">
    <property type="entry name" value="GCVT_N"/>
</dbReference>
<dbReference type="Pfam" id="PF01266">
    <property type="entry name" value="DAO"/>
    <property type="match status" value="1"/>
</dbReference>
<dbReference type="InterPro" id="IPR029043">
    <property type="entry name" value="GcvT/YgfZ_C"/>
</dbReference>
<evidence type="ECO:0000259" key="6">
    <source>
        <dbReference type="Pfam" id="PF08669"/>
    </source>
</evidence>
<dbReference type="SUPFAM" id="SSF54373">
    <property type="entry name" value="FAD-linked reductases, C-terminal domain"/>
    <property type="match status" value="1"/>
</dbReference>
<evidence type="ECO:0000259" key="5">
    <source>
        <dbReference type="Pfam" id="PF01571"/>
    </source>
</evidence>
<dbReference type="InterPro" id="IPR013977">
    <property type="entry name" value="GcvT_C"/>
</dbReference>
<sequence length="808" mass="90435">MVDSVKSHARVVVIGGGIAGCSTLYHLTQLGWTDVALVERDELTSGSTWHAAAQVTQFGGNQTMIGLKRHSIDLYRELAKDTEHPFYYEITGGMRTAYTQDHIDTYQHYIGMAKSMGVEMEYISPKEIKERHPLLSTDKMLGAWWDPLDGYIDPSGITLALARKAREAGASVYRSNPVESITKKENGEFIVHTKNGDITCEKVVNATGYRVNEVGNMLGVEHPVTSMEHMYFLTDNLPELEALDFQVPIIRDPLDDFYSRQEKNGLLVGIYEQDCKTFGMDGIDPNFTRDLCPPDLDRCLDNMERIFERMPALQEAGIHTTVNGPITYTIDGAPLIGQIPGIENAYCAIGLRAGIGEGGGHGKILADLIVHGECEWDAWCVDPRRFTQYANTEHTTLKTIEDYQNEFHYHMPHEHRPASRLARTTPIYPVLDQKDAAWGVVNGWERTLFFKPTPDFVDEHSFRFTPTKDVVDKEIKAMTKNVGIMEVSGFNRFSIQGEGAADFLDGLTCSNIPKKVGKVSLCYLLNEHGHVLTEATLAKLDEDHFWYGSAAAAEWHDLDWLNKHKPDTVTITEMAASHTILVVAGPKSRELLQSLSPRCDWSKAAFPWLNAKEMTIGHAKVMAMTISFSGELAYELHVPNEQLYLAYKLINEAGEKFGLTQFGMYATESMRMEKGYLHWKADLIYERNPMESGIGFFVKMDKPSFIGKEPLAKMIAEGNKKQLATFVFECDIAPAHVGDSMYNGDKLVGTVTSGAYGHRVNKNIAYAFVEPEFAVVGTELKIEILGEMYPAVVTETCLYDPKNELVRG</sequence>
<feature type="domain" description="FAD dependent oxidoreductase" evidence="4">
    <location>
        <begin position="10"/>
        <end position="368"/>
    </location>
</feature>
<dbReference type="PROSITE" id="PS51257">
    <property type="entry name" value="PROKAR_LIPOPROTEIN"/>
    <property type="match status" value="1"/>
</dbReference>
<evidence type="ECO:0000259" key="4">
    <source>
        <dbReference type="Pfam" id="PF01266"/>
    </source>
</evidence>
<dbReference type="Pfam" id="PF08669">
    <property type="entry name" value="GCV_T_C"/>
    <property type="match status" value="1"/>
</dbReference>
<dbReference type="EMBL" id="QGKL01000011">
    <property type="protein sequence ID" value="PWQ98477.1"/>
    <property type="molecule type" value="Genomic_DNA"/>
</dbReference>
<name>A0A317CJT8_9GAMM</name>
<dbReference type="RefSeq" id="WP_109821995.1">
    <property type="nucleotide sequence ID" value="NZ_QGKL01000011.1"/>
</dbReference>
<keyword evidence="2" id="KW-0808">Transferase</keyword>
<dbReference type="SUPFAM" id="SSF51905">
    <property type="entry name" value="FAD/NAD(P)-binding domain"/>
    <property type="match status" value="1"/>
</dbReference>
<keyword evidence="3" id="KW-0560">Oxidoreductase</keyword>
<dbReference type="SUPFAM" id="SSF101790">
    <property type="entry name" value="Aminomethyltransferase beta-barrel domain"/>
    <property type="match status" value="1"/>
</dbReference>
<dbReference type="InterPro" id="IPR006076">
    <property type="entry name" value="FAD-dep_OxRdtase"/>
</dbReference>
<dbReference type="InterPro" id="IPR028896">
    <property type="entry name" value="GcvT/YgfZ/DmdA"/>
</dbReference>
<comment type="caution">
    <text evidence="8">The sequence shown here is derived from an EMBL/GenBank/DDBJ whole genome shotgun (WGS) entry which is preliminary data.</text>
</comment>
<dbReference type="Gene3D" id="3.30.9.10">
    <property type="entry name" value="D-Amino Acid Oxidase, subunit A, domain 2"/>
    <property type="match status" value="1"/>
</dbReference>
<proteinExistence type="inferred from homology"/>
<evidence type="ECO:0000259" key="7">
    <source>
        <dbReference type="Pfam" id="PF16350"/>
    </source>
</evidence>
<dbReference type="Gene3D" id="2.40.30.110">
    <property type="entry name" value="Aminomethyltransferase beta-barrel domains"/>
    <property type="match status" value="1"/>
</dbReference>
<dbReference type="Proteomes" id="UP000245506">
    <property type="component" value="Unassembled WGS sequence"/>
</dbReference>
<dbReference type="GO" id="GO:0008483">
    <property type="term" value="F:transaminase activity"/>
    <property type="evidence" value="ECO:0007669"/>
    <property type="project" value="UniProtKB-KW"/>
</dbReference>
<dbReference type="InterPro" id="IPR032503">
    <property type="entry name" value="FAO_M"/>
</dbReference>
<dbReference type="SUPFAM" id="SSF103025">
    <property type="entry name" value="Folate-binding domain"/>
    <property type="match status" value="1"/>
</dbReference>
<evidence type="ECO:0000256" key="1">
    <source>
        <dbReference type="ARBA" id="ARBA00008609"/>
    </source>
</evidence>
<gene>
    <name evidence="8" type="ORF">DKT75_03220</name>
</gene>
<feature type="domain" description="GCVT N-terminal" evidence="5">
    <location>
        <begin position="428"/>
        <end position="702"/>
    </location>
</feature>
<keyword evidence="9" id="KW-1185">Reference proteome</keyword>
<dbReference type="PANTHER" id="PTHR43757">
    <property type="entry name" value="AMINOMETHYLTRANSFERASE"/>
    <property type="match status" value="1"/>
</dbReference>
<organism evidence="8 9">
    <name type="scientific">Leucothrix arctica</name>
    <dbReference type="NCBI Taxonomy" id="1481894"/>
    <lineage>
        <taxon>Bacteria</taxon>
        <taxon>Pseudomonadati</taxon>
        <taxon>Pseudomonadota</taxon>
        <taxon>Gammaproteobacteria</taxon>
        <taxon>Thiotrichales</taxon>
        <taxon>Thiotrichaceae</taxon>
        <taxon>Leucothrix</taxon>
    </lineage>
</organism>
<dbReference type="Pfam" id="PF01571">
    <property type="entry name" value="GCV_T"/>
    <property type="match status" value="1"/>
</dbReference>
<evidence type="ECO:0000313" key="8">
    <source>
        <dbReference type="EMBL" id="PWQ98477.1"/>
    </source>
</evidence>
<evidence type="ECO:0000256" key="2">
    <source>
        <dbReference type="ARBA" id="ARBA00022576"/>
    </source>
</evidence>
<dbReference type="Gene3D" id="3.30.70.1400">
    <property type="entry name" value="Aminomethyltransferase beta-barrel domains"/>
    <property type="match status" value="1"/>
</dbReference>
<feature type="domain" description="FAD dependent oxidoreductase central" evidence="7">
    <location>
        <begin position="371"/>
        <end position="424"/>
    </location>
</feature>
<dbReference type="InterPro" id="IPR027266">
    <property type="entry name" value="TrmE/GcvT-like"/>
</dbReference>
<accession>A0A317CJT8</accession>
<dbReference type="OrthoDB" id="9774591at2"/>